<sequence length="987" mass="108220">MTRFEYRRSIKKEEGRAGRDAIAVDRVLPESKSPQGLTISFRRTIRVPDNEKISKLPPSLGCFPLYKVHDYASRLPQDMLHRGGIFFPMHQKEALWIRFKADAPFMIKIYCGGVNVVSGECNSENAETKKRRLKLSEKGGLVQNYVVVPKQPRLDGVAVKPSFVRQFVAMPIGDGFSVEAQLTGKEVVGGLQFEITPALCTPKERSNFHVNIEYPRGKIVHLECSPEDSIGSIKSRCLEKAGIPFQQQRLLFEGEAMAEYLTLSDYDVETGSTLQLRPEQIGGGGGTVPKKNTKLGIAVGGMIKQDIRRDTYDPENWLRGLTLAISVHILNSLAFREVTGLDPPECPIDAKTYADAGLPFFDLYEESPTDISGAEAFNTLCSVNEVEMARGRMKRPEVMVHPRITRLYERSLGTAVWDDGDVFDIKDPDGLLNPRGAKREFRTLADLEMEITVILLLTGVGSSTALPQSSNDGAVQVNIPASAAGASIPHSPSFQSFSFEPAFWVEFFGHASEPNELTFGLLSRLIERGAEPIIRPGGITQDSMIFNASAGDPVRTTNAAGGVYRTTVGPEYYQSWDNFPKGTKFVSTLNFGNNSIDIAQGMAVASVQYQKDKIEYFELGNEPTNYPSSRWNYSTDAYVAQWKSWTAQIDQAVNGVVGSNETAFASERWWASSATTDQTGLHVRPADIIPAGINSDNQVAQYSIHSYEFATCDPVRAALATIPNILNHTGLLRYADEEIYPSAKAALDAGSTWVIGEFNSIACSGAPNVSDTFAQALWVTDMELIYAARNASSVHLHQGATLVFQSADQSNSAGENGTPGFSTYSFVYPRNSSKRGEPRALPSFVSLLFITEALGGSGVQISALDTPAGVNKDSFSSYAFYEDDVLSKIALINMKPFYKNSTEDFTVTVDLSQYTQDLESPAQLKRMTAPYVDEGKTENVTWAGQSFKNGDPIGELNIEEIGQDGLVEVRGSEAVLIFLNDSSVYGL</sequence>
<dbReference type="Pfam" id="PF16862">
    <property type="entry name" value="Glyco_hydro_79C"/>
    <property type="match status" value="1"/>
</dbReference>
<dbReference type="EMBL" id="JAUJFL010000001">
    <property type="protein sequence ID" value="KAK2614457.1"/>
    <property type="molecule type" value="Genomic_DNA"/>
</dbReference>
<keyword evidence="3" id="KW-1185">Reference proteome</keyword>
<dbReference type="SUPFAM" id="SSF54236">
    <property type="entry name" value="Ubiquitin-like"/>
    <property type="match status" value="1"/>
</dbReference>
<organism evidence="2 3">
    <name type="scientific">Phomopsis amygdali</name>
    <name type="common">Fusicoccum amygdali</name>
    <dbReference type="NCBI Taxonomy" id="1214568"/>
    <lineage>
        <taxon>Eukaryota</taxon>
        <taxon>Fungi</taxon>
        <taxon>Dikarya</taxon>
        <taxon>Ascomycota</taxon>
        <taxon>Pezizomycotina</taxon>
        <taxon>Sordariomycetes</taxon>
        <taxon>Sordariomycetidae</taxon>
        <taxon>Diaporthales</taxon>
        <taxon>Diaporthaceae</taxon>
        <taxon>Diaporthe</taxon>
    </lineage>
</organism>
<proteinExistence type="predicted"/>
<dbReference type="PANTHER" id="PTHR36183:SF2">
    <property type="entry name" value="BETA-GLUCURONIDASE C-TERMINAL DOMAIN-CONTAINING PROTEIN"/>
    <property type="match status" value="1"/>
</dbReference>
<accession>A0AAD9SRC6</accession>
<dbReference type="Gene3D" id="3.20.20.80">
    <property type="entry name" value="Glycosidases"/>
    <property type="match status" value="1"/>
</dbReference>
<protein>
    <recommendedName>
        <fullName evidence="1">Ubiquitin-like domain-containing protein</fullName>
    </recommendedName>
</protein>
<dbReference type="InterPro" id="IPR017853">
    <property type="entry name" value="GH"/>
</dbReference>
<dbReference type="InterPro" id="IPR031728">
    <property type="entry name" value="GlcAase_C"/>
</dbReference>
<evidence type="ECO:0000313" key="2">
    <source>
        <dbReference type="EMBL" id="KAK2614457.1"/>
    </source>
</evidence>
<dbReference type="PANTHER" id="PTHR36183">
    <property type="entry name" value="BETA-GLUCURONIDASE"/>
    <property type="match status" value="1"/>
</dbReference>
<comment type="caution">
    <text evidence="2">The sequence shown here is derived from an EMBL/GenBank/DDBJ whole genome shotgun (WGS) entry which is preliminary data.</text>
</comment>
<dbReference type="Gene3D" id="3.10.20.90">
    <property type="entry name" value="Phosphatidylinositol 3-kinase Catalytic Subunit, Chain A, domain 1"/>
    <property type="match status" value="1"/>
</dbReference>
<gene>
    <name evidence="2" type="ORF">N8I77_001280</name>
</gene>
<dbReference type="SUPFAM" id="SSF51445">
    <property type="entry name" value="(Trans)glycosidases"/>
    <property type="match status" value="1"/>
</dbReference>
<dbReference type="Proteomes" id="UP001265746">
    <property type="component" value="Unassembled WGS sequence"/>
</dbReference>
<dbReference type="PROSITE" id="PS50053">
    <property type="entry name" value="UBIQUITIN_2"/>
    <property type="match status" value="1"/>
</dbReference>
<reference evidence="2" key="1">
    <citation type="submission" date="2023-06" db="EMBL/GenBank/DDBJ databases">
        <authorList>
            <person name="Noh H."/>
        </authorList>
    </citation>
    <scope>NUCLEOTIDE SEQUENCE</scope>
    <source>
        <strain evidence="2">DUCC20226</strain>
    </source>
</reference>
<dbReference type="PRINTS" id="PR00348">
    <property type="entry name" value="UBIQUITIN"/>
</dbReference>
<feature type="domain" description="Ubiquitin-like" evidence="1">
    <location>
        <begin position="208"/>
        <end position="283"/>
    </location>
</feature>
<evidence type="ECO:0000259" key="1">
    <source>
        <dbReference type="PROSITE" id="PS50053"/>
    </source>
</evidence>
<evidence type="ECO:0000313" key="3">
    <source>
        <dbReference type="Proteomes" id="UP001265746"/>
    </source>
</evidence>
<name>A0AAD9SRC6_PHOAM</name>
<dbReference type="SMART" id="SM00213">
    <property type="entry name" value="UBQ"/>
    <property type="match status" value="1"/>
</dbReference>
<dbReference type="InterPro" id="IPR029071">
    <property type="entry name" value="Ubiquitin-like_domsf"/>
</dbReference>
<dbReference type="InterPro" id="IPR052974">
    <property type="entry name" value="GH79_Enzymes"/>
</dbReference>
<dbReference type="AlphaFoldDB" id="A0AAD9SRC6"/>
<dbReference type="InterPro" id="IPR000626">
    <property type="entry name" value="Ubiquitin-like_dom"/>
</dbReference>
<dbReference type="Pfam" id="PF00240">
    <property type="entry name" value="ubiquitin"/>
    <property type="match status" value="1"/>
</dbReference>
<dbReference type="InterPro" id="IPR019956">
    <property type="entry name" value="Ubiquitin_dom"/>
</dbReference>